<protein>
    <submittedName>
        <fullName evidence="2">Uncharacterized protein</fullName>
    </submittedName>
</protein>
<name>A0ABQ7BC24_BRACR</name>
<sequence length="264" mass="29105">MLFGGGRRDITIEEVVAMVAGDKKMPPVRRLKKLRQETKVLAGFSWALQLWSFEAIPGLLAHLGGNDEQTLLTYDGDKLPQHTGLGLVDVLDAEHDPKLTVQPMYEPEEDKEDGWGEFDSEIFDRKVAYMVGLVKALTNSAKASGWVVMQTSHCTITKKQQRIRKGSNPGAQAENKKAKVEKLSQAFASLEKVVGKQARILKKLLAKRKGKFSNRKLSGVGWKRREVGCVGTGRKPLFEGSPPAGSDSSSDEDRTDRMNETAPG</sequence>
<feature type="compositionally biased region" description="Basic and acidic residues" evidence="1">
    <location>
        <begin position="251"/>
        <end position="264"/>
    </location>
</feature>
<comment type="caution">
    <text evidence="2">The sequence shown here is derived from an EMBL/GenBank/DDBJ whole genome shotgun (WGS) entry which is preliminary data.</text>
</comment>
<gene>
    <name evidence="2" type="ORF">DY000_02039021</name>
</gene>
<dbReference type="PANTHER" id="PTHR48449:SF1">
    <property type="entry name" value="DUF1985 DOMAIN-CONTAINING PROTEIN"/>
    <property type="match status" value="1"/>
</dbReference>
<evidence type="ECO:0000256" key="1">
    <source>
        <dbReference type="SAM" id="MobiDB-lite"/>
    </source>
</evidence>
<evidence type="ECO:0000313" key="3">
    <source>
        <dbReference type="Proteomes" id="UP000266723"/>
    </source>
</evidence>
<feature type="compositionally biased region" description="Low complexity" evidence="1">
    <location>
        <begin position="239"/>
        <end position="248"/>
    </location>
</feature>
<evidence type="ECO:0000313" key="2">
    <source>
        <dbReference type="EMBL" id="KAF3530094.1"/>
    </source>
</evidence>
<keyword evidence="3" id="KW-1185">Reference proteome</keyword>
<dbReference type="PANTHER" id="PTHR48449">
    <property type="entry name" value="DUF1985 DOMAIN-CONTAINING PROTEIN"/>
    <property type="match status" value="1"/>
</dbReference>
<reference evidence="2 3" key="1">
    <citation type="journal article" date="2020" name="BMC Genomics">
        <title>Intraspecific diversification of the crop wild relative Brassica cretica Lam. using demographic model selection.</title>
        <authorList>
            <person name="Kioukis A."/>
            <person name="Michalopoulou V.A."/>
            <person name="Briers L."/>
            <person name="Pirintsos S."/>
            <person name="Studholme D.J."/>
            <person name="Pavlidis P."/>
            <person name="Sarris P.F."/>
        </authorList>
    </citation>
    <scope>NUCLEOTIDE SEQUENCE [LARGE SCALE GENOMIC DNA]</scope>
    <source>
        <strain evidence="3">cv. PFS-1207/04</strain>
    </source>
</reference>
<proteinExistence type="predicted"/>
<feature type="region of interest" description="Disordered" evidence="1">
    <location>
        <begin position="231"/>
        <end position="264"/>
    </location>
</feature>
<organism evidence="2 3">
    <name type="scientific">Brassica cretica</name>
    <name type="common">Mustard</name>
    <dbReference type="NCBI Taxonomy" id="69181"/>
    <lineage>
        <taxon>Eukaryota</taxon>
        <taxon>Viridiplantae</taxon>
        <taxon>Streptophyta</taxon>
        <taxon>Embryophyta</taxon>
        <taxon>Tracheophyta</taxon>
        <taxon>Spermatophyta</taxon>
        <taxon>Magnoliopsida</taxon>
        <taxon>eudicotyledons</taxon>
        <taxon>Gunneridae</taxon>
        <taxon>Pentapetalae</taxon>
        <taxon>rosids</taxon>
        <taxon>malvids</taxon>
        <taxon>Brassicales</taxon>
        <taxon>Brassicaceae</taxon>
        <taxon>Brassiceae</taxon>
        <taxon>Brassica</taxon>
    </lineage>
</organism>
<accession>A0ABQ7BC24</accession>
<dbReference type="Proteomes" id="UP000266723">
    <property type="component" value="Unassembled WGS sequence"/>
</dbReference>
<dbReference type="EMBL" id="QGKV02001507">
    <property type="protein sequence ID" value="KAF3530094.1"/>
    <property type="molecule type" value="Genomic_DNA"/>
</dbReference>